<comment type="caution">
    <text evidence="14">The sequence shown here is derived from an EMBL/GenBank/DDBJ whole genome shotgun (WGS) entry which is preliminary data.</text>
</comment>
<dbReference type="OrthoDB" id="9775455at2"/>
<gene>
    <name evidence="14" type="ORF">B0F88_109157</name>
</gene>
<evidence type="ECO:0000259" key="12">
    <source>
        <dbReference type="Pfam" id="PF11741"/>
    </source>
</evidence>
<dbReference type="GO" id="GO:0009306">
    <property type="term" value="P:protein secretion"/>
    <property type="evidence" value="ECO:0007669"/>
    <property type="project" value="InterPro"/>
</dbReference>
<evidence type="ECO:0000256" key="9">
    <source>
        <dbReference type="SAM" id="MobiDB-lite"/>
    </source>
</evidence>
<dbReference type="Pfam" id="PF00263">
    <property type="entry name" value="Secretin"/>
    <property type="match status" value="1"/>
</dbReference>
<dbReference type="EMBL" id="PTIY01000009">
    <property type="protein sequence ID" value="PPK70056.1"/>
    <property type="molecule type" value="Genomic_DNA"/>
</dbReference>
<evidence type="ECO:0000256" key="7">
    <source>
        <dbReference type="RuleBase" id="RU004003"/>
    </source>
</evidence>
<dbReference type="InterPro" id="IPR005644">
    <property type="entry name" value="NolW-like"/>
</dbReference>
<dbReference type="PRINTS" id="PR00811">
    <property type="entry name" value="BCTERIALGSPD"/>
</dbReference>
<keyword evidence="3" id="KW-0812">Transmembrane</keyword>
<evidence type="ECO:0000259" key="10">
    <source>
        <dbReference type="Pfam" id="PF00263"/>
    </source>
</evidence>
<dbReference type="RefSeq" id="WP_104424217.1">
    <property type="nucleotide sequence ID" value="NZ_PTIY01000009.1"/>
</dbReference>
<keyword evidence="5" id="KW-0472">Membrane</keyword>
<feature type="domain" description="AMIN" evidence="12">
    <location>
        <begin position="202"/>
        <end position="291"/>
    </location>
</feature>
<dbReference type="Pfam" id="PF11741">
    <property type="entry name" value="AMIN"/>
    <property type="match status" value="2"/>
</dbReference>
<keyword evidence="4" id="KW-0732">Signal</keyword>
<evidence type="ECO:0000313" key="14">
    <source>
        <dbReference type="EMBL" id="PPK70056.1"/>
    </source>
</evidence>
<dbReference type="Pfam" id="PF21305">
    <property type="entry name" value="type_II_gspD_N0"/>
    <property type="match status" value="1"/>
</dbReference>
<dbReference type="InterPro" id="IPR038591">
    <property type="entry name" value="NolW-like_sf"/>
</dbReference>
<keyword evidence="2 8" id="KW-0813">Transport</keyword>
<evidence type="ECO:0000259" key="13">
    <source>
        <dbReference type="Pfam" id="PF21305"/>
    </source>
</evidence>
<evidence type="ECO:0000256" key="5">
    <source>
        <dbReference type="ARBA" id="ARBA00023136"/>
    </source>
</evidence>
<dbReference type="InterPro" id="IPR004846">
    <property type="entry name" value="T2SS/T3SS_dom"/>
</dbReference>
<dbReference type="Pfam" id="PF03958">
    <property type="entry name" value="Secretin_N"/>
    <property type="match status" value="1"/>
</dbReference>
<accession>A0A2S6GXZ6</accession>
<dbReference type="Gene3D" id="2.60.40.3500">
    <property type="match status" value="1"/>
</dbReference>
<feature type="region of interest" description="Disordered" evidence="9">
    <location>
        <begin position="452"/>
        <end position="487"/>
    </location>
</feature>
<dbReference type="InterPro" id="IPR049371">
    <property type="entry name" value="GspD-like_N0"/>
</dbReference>
<evidence type="ECO:0000256" key="1">
    <source>
        <dbReference type="ARBA" id="ARBA00004370"/>
    </source>
</evidence>
<evidence type="ECO:0000259" key="11">
    <source>
        <dbReference type="Pfam" id="PF03958"/>
    </source>
</evidence>
<dbReference type="Gene3D" id="3.30.1370.120">
    <property type="match status" value="1"/>
</dbReference>
<evidence type="ECO:0000256" key="2">
    <source>
        <dbReference type="ARBA" id="ARBA00022448"/>
    </source>
</evidence>
<keyword evidence="6" id="KW-0998">Cell outer membrane</keyword>
<evidence type="ECO:0000256" key="8">
    <source>
        <dbReference type="RuleBase" id="RU004004"/>
    </source>
</evidence>
<feature type="domain" description="GspD-like N0" evidence="13">
    <location>
        <begin position="323"/>
        <end position="360"/>
    </location>
</feature>
<dbReference type="Gene3D" id="2.60.40.3470">
    <property type="match status" value="1"/>
</dbReference>
<name>A0A2S6GXZ6_9GAMM</name>
<dbReference type="AlphaFoldDB" id="A0A2S6GXZ6"/>
<dbReference type="Gene3D" id="3.30.1370.130">
    <property type="match status" value="1"/>
</dbReference>
<dbReference type="InterPro" id="IPR013355">
    <property type="entry name" value="Pilus_4_PilQ"/>
</dbReference>
<dbReference type="InterPro" id="IPR001775">
    <property type="entry name" value="GspD/PilQ"/>
</dbReference>
<proteinExistence type="inferred from homology"/>
<keyword evidence="15" id="KW-1185">Reference proteome</keyword>
<feature type="domain" description="NolW-like" evidence="11">
    <location>
        <begin position="416"/>
        <end position="536"/>
    </location>
</feature>
<evidence type="ECO:0000256" key="4">
    <source>
        <dbReference type="ARBA" id="ARBA00022729"/>
    </source>
</evidence>
<dbReference type="GO" id="GO:0009279">
    <property type="term" value="C:cell outer membrane"/>
    <property type="evidence" value="ECO:0007669"/>
    <property type="project" value="UniProtKB-SubCell"/>
</dbReference>
<evidence type="ECO:0000256" key="3">
    <source>
        <dbReference type="ARBA" id="ARBA00022692"/>
    </source>
</evidence>
<dbReference type="InterPro" id="IPR051808">
    <property type="entry name" value="Type_IV_pilus_biogenesis"/>
</dbReference>
<dbReference type="NCBIfam" id="TIGR02515">
    <property type="entry name" value="IV_pilus_PilQ"/>
    <property type="match status" value="1"/>
</dbReference>
<dbReference type="PANTHER" id="PTHR30604">
    <property type="entry name" value="PROTEIN TRANSPORT PROTEIN HOFQ"/>
    <property type="match status" value="1"/>
</dbReference>
<reference evidence="14 15" key="1">
    <citation type="submission" date="2018-02" db="EMBL/GenBank/DDBJ databases">
        <title>Subsurface microbial communities from deep shales in Ohio and West Virginia, USA.</title>
        <authorList>
            <person name="Wrighton K."/>
        </authorList>
    </citation>
    <scope>NUCLEOTIDE SEQUENCE [LARGE SCALE GENOMIC DNA]</scope>
    <source>
        <strain evidence="14 15">OWC-G53F</strain>
    </source>
</reference>
<feature type="domain" description="AMIN" evidence="12">
    <location>
        <begin position="57"/>
        <end position="134"/>
    </location>
</feature>
<dbReference type="InterPro" id="IPR021731">
    <property type="entry name" value="AMIN_dom"/>
</dbReference>
<dbReference type="PANTHER" id="PTHR30604:SF1">
    <property type="entry name" value="DNA UTILIZATION PROTEIN HOFQ"/>
    <property type="match status" value="1"/>
</dbReference>
<feature type="compositionally biased region" description="Low complexity" evidence="9">
    <location>
        <begin position="452"/>
        <end position="464"/>
    </location>
</feature>
<dbReference type="Proteomes" id="UP000238071">
    <property type="component" value="Unassembled WGS sequence"/>
</dbReference>
<comment type="subcellular location">
    <subcellularLocation>
        <location evidence="8">Cell outer membrane</location>
    </subcellularLocation>
    <subcellularLocation>
        <location evidence="1">Membrane</location>
    </subcellularLocation>
</comment>
<feature type="compositionally biased region" description="Gly residues" evidence="9">
    <location>
        <begin position="465"/>
        <end position="487"/>
    </location>
</feature>
<evidence type="ECO:0000256" key="6">
    <source>
        <dbReference type="ARBA" id="ARBA00023237"/>
    </source>
</evidence>
<protein>
    <submittedName>
        <fullName evidence="14">Type IV pilus assembly protein PilQ</fullName>
    </submittedName>
</protein>
<feature type="domain" description="Type II/III secretion system secretin-like" evidence="10">
    <location>
        <begin position="631"/>
        <end position="789"/>
    </location>
</feature>
<evidence type="ECO:0000313" key="15">
    <source>
        <dbReference type="Proteomes" id="UP000238071"/>
    </source>
</evidence>
<comment type="similarity">
    <text evidence="7">Belongs to the bacterial secretin family.</text>
</comment>
<sequence>MNNKQGCVMANTHRGAIPFRGQGKTWRSSCMPIGLGLLLFVFQLASAQAGELLLSKIDFATPSADKLQIEMEMTGPAATPKVFKTDNPARIALDFPGVKSGLAKKMYPINQGAANSVYVVEAGDRVRVVVNLLETIPFDTKVVGNKVVLTLTRAKAVMPAELKPPALPPAVATPPKPTAPVLTKTTNAVVAALIPAQDISGFDFKRGDKGEGRILVSLANPNTIVNSKEQGGKVVISFLNTRLPQSLAKRLDVSEFATPVKFIDTVSADQQTTITVTLQNALYDYSVFQADGLLTVEFRPLSNEEKDALERSRTKYTGDRLSLNFQEIEIRSVIAILAEFTGQNVVAGDDVTGTITLKLDDVPWDEALDFIMMTKELGKYESGNVTLISTLDKIKDYKQKQQETDKVVEQLDPLVTEYIKINYAKAENFRNLLNGRDTGAFGSCGVTGATGTASSTTASSASAGGATGGGQAGQGQTGGAGSASGSEGGNDKFGLLSARGSAVVDARTNTLIVRETAKRLDEVKKLIRKLDVPVRQVMIEARVVIADDSFTENLGVKFGVAKEATIGSSKTFAVGGTEVASSGGDPTINTRKPTDLLVDLGVEALTATPPGALGMTLARGADYVLNLELQALQIEGRGEIVSNPRVMTMDRCTAVMTQGVQIPVTTPGTANTPPTTTYIDAVLELNATPQITPNGSVIMNLLVKKDNENTTSNPVSGNPGIDKRQIKTSVLVEDGETVVLGGVYEGSESIGKNKIPFFADLPGIGFLFTNSTEEKTKKELLIFVTPKIMQDNLVSD</sequence>
<organism evidence="14 15">
    <name type="scientific">Methylobacter tundripaludum</name>
    <dbReference type="NCBI Taxonomy" id="173365"/>
    <lineage>
        <taxon>Bacteria</taxon>
        <taxon>Pseudomonadati</taxon>
        <taxon>Pseudomonadota</taxon>
        <taxon>Gammaproteobacteria</taxon>
        <taxon>Methylococcales</taxon>
        <taxon>Methylococcaceae</taxon>
        <taxon>Methylobacter</taxon>
    </lineage>
</organism>